<reference evidence="1" key="1">
    <citation type="journal article" date="2023" name="Plant Biotechnol. J.">
        <title>Chromosome-level wild Hevea brasiliensis genome provides new tools for genomic-assisted breeding and valuable loci to elevate rubber yield.</title>
        <authorList>
            <person name="Cheng H."/>
            <person name="Song X."/>
            <person name="Hu Y."/>
            <person name="Wu T."/>
            <person name="Yang Q."/>
            <person name="An Z."/>
            <person name="Feng S."/>
            <person name="Deng Z."/>
            <person name="Wu W."/>
            <person name="Zeng X."/>
            <person name="Tu M."/>
            <person name="Wang X."/>
            <person name="Huang H."/>
        </authorList>
    </citation>
    <scope>NUCLEOTIDE SEQUENCE</scope>
    <source>
        <strain evidence="1">MT/VB/25A 57/8</strain>
    </source>
</reference>
<organism evidence="1 2">
    <name type="scientific">Hevea brasiliensis</name>
    <name type="common">Para rubber tree</name>
    <name type="synonym">Siphonia brasiliensis</name>
    <dbReference type="NCBI Taxonomy" id="3981"/>
    <lineage>
        <taxon>Eukaryota</taxon>
        <taxon>Viridiplantae</taxon>
        <taxon>Streptophyta</taxon>
        <taxon>Embryophyta</taxon>
        <taxon>Tracheophyta</taxon>
        <taxon>Spermatophyta</taxon>
        <taxon>Magnoliopsida</taxon>
        <taxon>eudicotyledons</taxon>
        <taxon>Gunneridae</taxon>
        <taxon>Pentapetalae</taxon>
        <taxon>rosids</taxon>
        <taxon>fabids</taxon>
        <taxon>Malpighiales</taxon>
        <taxon>Euphorbiaceae</taxon>
        <taxon>Crotonoideae</taxon>
        <taxon>Micrandreae</taxon>
        <taxon>Hevea</taxon>
    </lineage>
</organism>
<evidence type="ECO:0000313" key="1">
    <source>
        <dbReference type="EMBL" id="KAJ9146250.1"/>
    </source>
</evidence>
<name>A0ABQ9KSB3_HEVBR</name>
<dbReference type="Proteomes" id="UP001174677">
    <property type="component" value="Chromosome 16"/>
</dbReference>
<protein>
    <recommendedName>
        <fullName evidence="3">TF-B3 domain-containing protein</fullName>
    </recommendedName>
</protein>
<evidence type="ECO:0000313" key="2">
    <source>
        <dbReference type="Proteomes" id="UP001174677"/>
    </source>
</evidence>
<dbReference type="EMBL" id="JARPOI010000016">
    <property type="protein sequence ID" value="KAJ9146250.1"/>
    <property type="molecule type" value="Genomic_DNA"/>
</dbReference>
<comment type="caution">
    <text evidence="1">The sequence shown here is derived from an EMBL/GenBank/DDBJ whole genome shotgun (WGS) entry which is preliminary data.</text>
</comment>
<keyword evidence="2" id="KW-1185">Reference proteome</keyword>
<proteinExistence type="predicted"/>
<sequence>MDPSYLLFTRSLSLRDPNGPLNFPNRSLRAFHFPQGVHSIVFEALDVHNQPFHFRLSKRRVGPHPKPVICQALWRQYVMQKNLREHDRVSLSMEIYSVSGRFVRYYRVIAQRRMFRLFGKDIWVNVEQLQEPH</sequence>
<accession>A0ABQ9KSB3</accession>
<gene>
    <name evidence="1" type="ORF">P3X46_028539</name>
</gene>
<evidence type="ECO:0008006" key="3">
    <source>
        <dbReference type="Google" id="ProtNLM"/>
    </source>
</evidence>